<evidence type="ECO:0000313" key="3">
    <source>
        <dbReference type="EMBL" id="PWN38561.1"/>
    </source>
</evidence>
<feature type="region of interest" description="Disordered" evidence="1">
    <location>
        <begin position="88"/>
        <end position="115"/>
    </location>
</feature>
<feature type="signal peptide" evidence="2">
    <location>
        <begin position="1"/>
        <end position="22"/>
    </location>
</feature>
<dbReference type="GeneID" id="37023899"/>
<reference evidence="3 4" key="1">
    <citation type="journal article" date="2018" name="Mol. Biol. Evol.">
        <title>Broad Genomic Sampling Reveals a Smut Pathogenic Ancestry of the Fungal Clade Ustilaginomycotina.</title>
        <authorList>
            <person name="Kijpornyongpan T."/>
            <person name="Mondo S.J."/>
            <person name="Barry K."/>
            <person name="Sandor L."/>
            <person name="Lee J."/>
            <person name="Lipzen A."/>
            <person name="Pangilinan J."/>
            <person name="LaButti K."/>
            <person name="Hainaut M."/>
            <person name="Henrissat B."/>
            <person name="Grigoriev I.V."/>
            <person name="Spatafora J.W."/>
            <person name="Aime M.C."/>
        </authorList>
    </citation>
    <scope>NUCLEOTIDE SEQUENCE [LARGE SCALE GENOMIC DNA]</scope>
    <source>
        <strain evidence="3 4">MCA 3882</strain>
    </source>
</reference>
<dbReference type="RefSeq" id="XP_025358863.1">
    <property type="nucleotide sequence ID" value="XM_025502118.1"/>
</dbReference>
<dbReference type="AlphaFoldDB" id="A0A316VQW3"/>
<keyword evidence="4" id="KW-1185">Reference proteome</keyword>
<feature type="compositionally biased region" description="Basic residues" evidence="1">
    <location>
        <begin position="102"/>
        <end position="115"/>
    </location>
</feature>
<dbReference type="EMBL" id="KZ819602">
    <property type="protein sequence ID" value="PWN38561.1"/>
    <property type="molecule type" value="Genomic_DNA"/>
</dbReference>
<accession>A0A316VQW3</accession>
<evidence type="ECO:0000256" key="1">
    <source>
        <dbReference type="SAM" id="MobiDB-lite"/>
    </source>
</evidence>
<protein>
    <submittedName>
        <fullName evidence="3">Uncharacterized protein</fullName>
    </submittedName>
</protein>
<dbReference type="InParanoid" id="A0A316VQW3"/>
<sequence length="115" mass="13885">MIFNMLVLFTFVLISTFIHSSAMSTKEQNFKLSREVDMNFERYDLDKSLRQKISSWRANHVDEYSKFRSTLRMQQRKAKRLGLESVVDQESKMKSWPQQRLRSTRKGSKLRKIRY</sequence>
<dbReference type="Proteomes" id="UP000245771">
    <property type="component" value="Unassembled WGS sequence"/>
</dbReference>
<name>A0A316VQW3_9BASI</name>
<feature type="chain" id="PRO_5016292195" evidence="2">
    <location>
        <begin position="23"/>
        <end position="115"/>
    </location>
</feature>
<evidence type="ECO:0000313" key="4">
    <source>
        <dbReference type="Proteomes" id="UP000245771"/>
    </source>
</evidence>
<organism evidence="3 4">
    <name type="scientific">Meira miltonrushii</name>
    <dbReference type="NCBI Taxonomy" id="1280837"/>
    <lineage>
        <taxon>Eukaryota</taxon>
        <taxon>Fungi</taxon>
        <taxon>Dikarya</taxon>
        <taxon>Basidiomycota</taxon>
        <taxon>Ustilaginomycotina</taxon>
        <taxon>Exobasidiomycetes</taxon>
        <taxon>Exobasidiales</taxon>
        <taxon>Brachybasidiaceae</taxon>
        <taxon>Meira</taxon>
    </lineage>
</organism>
<evidence type="ECO:0000256" key="2">
    <source>
        <dbReference type="SAM" id="SignalP"/>
    </source>
</evidence>
<gene>
    <name evidence="3" type="ORF">FA14DRAFT_27877</name>
</gene>
<proteinExistence type="predicted"/>
<keyword evidence="2" id="KW-0732">Signal</keyword>